<feature type="compositionally biased region" description="Basic residues" evidence="5">
    <location>
        <begin position="142"/>
        <end position="164"/>
    </location>
</feature>
<feature type="signal peptide" evidence="4">
    <location>
        <begin position="1"/>
        <end position="19"/>
    </location>
</feature>
<proteinExistence type="inferred from homology"/>
<dbReference type="GO" id="GO:0005615">
    <property type="term" value="C:extracellular space"/>
    <property type="evidence" value="ECO:0007669"/>
    <property type="project" value="UniProtKB-KW"/>
</dbReference>
<dbReference type="SMART" id="SM00199">
    <property type="entry name" value="SCY"/>
    <property type="match status" value="1"/>
</dbReference>
<dbReference type="InterPro" id="IPR000827">
    <property type="entry name" value="Chemokine_CC_CS"/>
</dbReference>
<keyword evidence="3" id="KW-1015">Disulfide bond</keyword>
<sequence>MNLSMVLATFGMLILHISAGVSQNLAATGSRKAFSFLLTIQPTLWRHSQHTCLLSTFNPNYEIMTSLESSNAMFPVIVDCCTEVAHNIPRRRLRTVEKFKIQKGEVCKIPAVILYTKHKKLCVSLQNKHVKRWIKQKDNGHRRTSRHFRKRKKAQRGRKIGRKQ</sequence>
<evidence type="ECO:0000313" key="7">
    <source>
        <dbReference type="Proteomes" id="UP001190640"/>
    </source>
</evidence>
<evidence type="ECO:0000313" key="8">
    <source>
        <dbReference type="RefSeq" id="XP_054843151.1"/>
    </source>
</evidence>
<evidence type="ECO:0000256" key="5">
    <source>
        <dbReference type="SAM" id="MobiDB-lite"/>
    </source>
</evidence>
<dbReference type="Gene3D" id="2.40.50.40">
    <property type="match status" value="1"/>
</dbReference>
<keyword evidence="4" id="KW-0964">Secreted</keyword>
<comment type="similarity">
    <text evidence="1 4">Belongs to the intercrine beta (chemokine CC) family.</text>
</comment>
<dbReference type="GeneID" id="129334833"/>
<keyword evidence="4" id="KW-0145">Chemotaxis</keyword>
<keyword evidence="7" id="KW-1185">Reference proteome</keyword>
<keyword evidence="4" id="KW-0732">Signal</keyword>
<dbReference type="PROSITE" id="PS00472">
    <property type="entry name" value="SMALL_CYTOKINES_CC"/>
    <property type="match status" value="1"/>
</dbReference>
<accession>A0AA97L626</accession>
<evidence type="ECO:0000259" key="6">
    <source>
        <dbReference type="SMART" id="SM00199"/>
    </source>
</evidence>
<dbReference type="InterPro" id="IPR036048">
    <property type="entry name" value="Interleukin_8-like_sf"/>
</dbReference>
<organism evidence="7 8">
    <name type="scientific">Eublepharis macularius</name>
    <name type="common">Leopard gecko</name>
    <name type="synonym">Cyrtodactylus macularius</name>
    <dbReference type="NCBI Taxonomy" id="481883"/>
    <lineage>
        <taxon>Eukaryota</taxon>
        <taxon>Metazoa</taxon>
        <taxon>Chordata</taxon>
        <taxon>Craniata</taxon>
        <taxon>Vertebrata</taxon>
        <taxon>Euteleostomi</taxon>
        <taxon>Lepidosauria</taxon>
        <taxon>Squamata</taxon>
        <taxon>Bifurcata</taxon>
        <taxon>Gekkota</taxon>
        <taxon>Eublepharidae</taxon>
        <taxon>Eublepharinae</taxon>
        <taxon>Eublepharis</taxon>
    </lineage>
</organism>
<dbReference type="Pfam" id="PF00048">
    <property type="entry name" value="IL8"/>
    <property type="match status" value="1"/>
</dbReference>
<reference evidence="8" key="1">
    <citation type="submission" date="2025-08" db="UniProtKB">
        <authorList>
            <consortium name="RefSeq"/>
        </authorList>
    </citation>
    <scope>IDENTIFICATION</scope>
    <source>
        <tissue evidence="8">Blood</tissue>
    </source>
</reference>
<dbReference type="InterPro" id="IPR001811">
    <property type="entry name" value="Chemokine_IL8-like_dom"/>
</dbReference>
<dbReference type="RefSeq" id="XP_054843151.1">
    <property type="nucleotide sequence ID" value="XM_054987176.1"/>
</dbReference>
<dbReference type="SUPFAM" id="SSF54117">
    <property type="entry name" value="Interleukin 8-like chemokines"/>
    <property type="match status" value="1"/>
</dbReference>
<dbReference type="GO" id="GO:0006955">
    <property type="term" value="P:immune response"/>
    <property type="evidence" value="ECO:0007669"/>
    <property type="project" value="InterPro"/>
</dbReference>
<keyword evidence="2 4" id="KW-0202">Cytokine</keyword>
<comment type="subcellular location">
    <subcellularLocation>
        <location evidence="4">Secreted</location>
    </subcellularLocation>
</comment>
<dbReference type="GO" id="GO:0008009">
    <property type="term" value="F:chemokine activity"/>
    <property type="evidence" value="ECO:0007669"/>
    <property type="project" value="InterPro"/>
</dbReference>
<dbReference type="Proteomes" id="UP001190640">
    <property type="component" value="Chromosome 8"/>
</dbReference>
<evidence type="ECO:0000256" key="1">
    <source>
        <dbReference type="ARBA" id="ARBA00010868"/>
    </source>
</evidence>
<evidence type="ECO:0000256" key="3">
    <source>
        <dbReference type="ARBA" id="ARBA00023157"/>
    </source>
</evidence>
<evidence type="ECO:0000256" key="4">
    <source>
        <dbReference type="RuleBase" id="RU361150"/>
    </source>
</evidence>
<dbReference type="CTD" id="56477"/>
<dbReference type="AlphaFoldDB" id="A0AA97L626"/>
<feature type="region of interest" description="Disordered" evidence="5">
    <location>
        <begin position="138"/>
        <end position="164"/>
    </location>
</feature>
<feature type="chain" id="PRO_5041516741" description="C-C motif chemokine" evidence="4">
    <location>
        <begin position="20"/>
        <end position="164"/>
    </location>
</feature>
<dbReference type="KEGG" id="emc:129334833"/>
<feature type="domain" description="Chemokine interleukin-8-like" evidence="6">
    <location>
        <begin position="77"/>
        <end position="137"/>
    </location>
</feature>
<evidence type="ECO:0000256" key="2">
    <source>
        <dbReference type="ARBA" id="ARBA00022514"/>
    </source>
</evidence>
<protein>
    <recommendedName>
        <fullName evidence="4">C-C motif chemokine</fullName>
    </recommendedName>
</protein>
<name>A0AA97L626_EUBMA</name>
<gene>
    <name evidence="8" type="primary">CCL28</name>
</gene>